<protein>
    <submittedName>
        <fullName evidence="3">Methyltransferase</fullName>
    </submittedName>
</protein>
<dbReference type="Proteomes" id="UP000244913">
    <property type="component" value="Unassembled WGS sequence"/>
</dbReference>
<evidence type="ECO:0000313" key="3">
    <source>
        <dbReference type="EMBL" id="PVM72713.1"/>
    </source>
</evidence>
<keyword evidence="4" id="KW-1185">Reference proteome</keyword>
<feature type="region of interest" description="Disordered" evidence="1">
    <location>
        <begin position="225"/>
        <end position="259"/>
    </location>
</feature>
<keyword evidence="3" id="KW-0808">Transferase</keyword>
<organism evidence="3 4">
    <name type="scientific">Caulobacter radicis</name>
    <dbReference type="NCBI Taxonomy" id="2172650"/>
    <lineage>
        <taxon>Bacteria</taxon>
        <taxon>Pseudomonadati</taxon>
        <taxon>Pseudomonadota</taxon>
        <taxon>Alphaproteobacteria</taxon>
        <taxon>Caulobacterales</taxon>
        <taxon>Caulobacteraceae</taxon>
        <taxon>Caulobacter</taxon>
    </lineage>
</organism>
<sequence length="280" mass="29311">MPARRHLLILAATAALVPATGALAADAALKAAVASPDRTPASVARDGARHPYESLAFWGLKPGQIVIEVSPGGGYWTEILAPYAKATKGTYVAGVADLANPKLSEGARKGRAAFEARFADEAKYGKVKFVDFGPVAAPLGAPGSADVVLTARNVHNWTVQPGTADKLFADFFAVLKPGGVLAVEEHRADPADEKSAGANGYLSTATVVALAQKAGFKLDAKSEINANPKDTKDHPFGVWTLPPTRQSAPGGQPADPNFDRAKYDAIGESDRMTLRFKKPA</sequence>
<dbReference type="InterPro" id="IPR016980">
    <property type="entry name" value="S-AdoMet-dep_MeTrfase_Alr7345"/>
</dbReference>
<dbReference type="PIRSF" id="PIRSF031679">
    <property type="entry name" value="Mtase_Alr7345_prd"/>
    <property type="match status" value="1"/>
</dbReference>
<feature type="signal peptide" evidence="2">
    <location>
        <begin position="1"/>
        <end position="24"/>
    </location>
</feature>
<keyword evidence="3" id="KW-0489">Methyltransferase</keyword>
<proteinExistence type="predicted"/>
<evidence type="ECO:0000256" key="1">
    <source>
        <dbReference type="SAM" id="MobiDB-lite"/>
    </source>
</evidence>
<dbReference type="InterPro" id="IPR029063">
    <property type="entry name" value="SAM-dependent_MTases_sf"/>
</dbReference>
<dbReference type="GO" id="GO:0032259">
    <property type="term" value="P:methylation"/>
    <property type="evidence" value="ECO:0007669"/>
    <property type="project" value="UniProtKB-KW"/>
</dbReference>
<dbReference type="InterPro" id="IPR006311">
    <property type="entry name" value="TAT_signal"/>
</dbReference>
<gene>
    <name evidence="3" type="ORF">DDF65_22160</name>
</gene>
<dbReference type="Gene3D" id="3.40.50.150">
    <property type="entry name" value="Vaccinia Virus protein VP39"/>
    <property type="match status" value="1"/>
</dbReference>
<feature type="chain" id="PRO_5015433833" evidence="2">
    <location>
        <begin position="25"/>
        <end position="280"/>
    </location>
</feature>
<dbReference type="AlphaFoldDB" id="A0A2T9IZB7"/>
<reference evidence="3 4" key="1">
    <citation type="submission" date="2018-04" db="EMBL/GenBank/DDBJ databases">
        <title>The genome sequence of Caulobacter sp. 736.</title>
        <authorList>
            <person name="Gao J."/>
            <person name="Sun J."/>
        </authorList>
    </citation>
    <scope>NUCLEOTIDE SEQUENCE [LARGE SCALE GENOMIC DNA]</scope>
    <source>
        <strain evidence="3 4">736</strain>
    </source>
</reference>
<name>A0A2T9IZB7_9CAUL</name>
<evidence type="ECO:0000256" key="2">
    <source>
        <dbReference type="SAM" id="SignalP"/>
    </source>
</evidence>
<dbReference type="RefSeq" id="WP_116569719.1">
    <property type="nucleotide sequence ID" value="NZ_QDKP01000061.1"/>
</dbReference>
<keyword evidence="2" id="KW-0732">Signal</keyword>
<dbReference type="EMBL" id="QDKP01000061">
    <property type="protein sequence ID" value="PVM72713.1"/>
    <property type="molecule type" value="Genomic_DNA"/>
</dbReference>
<dbReference type="PROSITE" id="PS51318">
    <property type="entry name" value="TAT"/>
    <property type="match status" value="1"/>
</dbReference>
<accession>A0A2T9IZB7</accession>
<dbReference type="SUPFAM" id="SSF53335">
    <property type="entry name" value="S-adenosyl-L-methionine-dependent methyltransferases"/>
    <property type="match status" value="1"/>
</dbReference>
<comment type="caution">
    <text evidence="3">The sequence shown here is derived from an EMBL/GenBank/DDBJ whole genome shotgun (WGS) entry which is preliminary data.</text>
</comment>
<dbReference type="GO" id="GO:0008168">
    <property type="term" value="F:methyltransferase activity"/>
    <property type="evidence" value="ECO:0007669"/>
    <property type="project" value="UniProtKB-KW"/>
</dbReference>
<evidence type="ECO:0000313" key="4">
    <source>
        <dbReference type="Proteomes" id="UP000244913"/>
    </source>
</evidence>